<dbReference type="PANTHER" id="PTHR33495">
    <property type="entry name" value="ANTI-SIGMA FACTOR ANTAGONIST TM_1081-RELATED-RELATED"/>
    <property type="match status" value="1"/>
</dbReference>
<name>A0A1H3JW22_9PSEU</name>
<evidence type="ECO:0000313" key="5">
    <source>
        <dbReference type="Proteomes" id="UP000199515"/>
    </source>
</evidence>
<dbReference type="Pfam" id="PF01740">
    <property type="entry name" value="STAS"/>
    <property type="match status" value="1"/>
</dbReference>
<gene>
    <name evidence="4" type="ORF">SAMN05421504_105563</name>
</gene>
<dbReference type="NCBIfam" id="TIGR00377">
    <property type="entry name" value="ant_ant_sig"/>
    <property type="match status" value="1"/>
</dbReference>
<accession>A0A1H3JW22</accession>
<dbReference type="SUPFAM" id="SSF52091">
    <property type="entry name" value="SpoIIaa-like"/>
    <property type="match status" value="1"/>
</dbReference>
<evidence type="ECO:0000256" key="1">
    <source>
        <dbReference type="ARBA" id="ARBA00009013"/>
    </source>
</evidence>
<protein>
    <recommendedName>
        <fullName evidence="2">Anti-sigma factor antagonist</fullName>
    </recommendedName>
</protein>
<dbReference type="PANTHER" id="PTHR33495:SF2">
    <property type="entry name" value="ANTI-SIGMA FACTOR ANTAGONIST TM_1081-RELATED"/>
    <property type="match status" value="1"/>
</dbReference>
<dbReference type="InterPro" id="IPR002645">
    <property type="entry name" value="STAS_dom"/>
</dbReference>
<dbReference type="GO" id="GO:0043856">
    <property type="term" value="F:anti-sigma factor antagonist activity"/>
    <property type="evidence" value="ECO:0007669"/>
    <property type="project" value="InterPro"/>
</dbReference>
<evidence type="ECO:0000256" key="2">
    <source>
        <dbReference type="RuleBase" id="RU003749"/>
    </source>
</evidence>
<dbReference type="InterPro" id="IPR003658">
    <property type="entry name" value="Anti-sigma_ant"/>
</dbReference>
<dbReference type="EMBL" id="FNON01000005">
    <property type="protein sequence ID" value="SDY44142.1"/>
    <property type="molecule type" value="Genomic_DNA"/>
</dbReference>
<dbReference type="RefSeq" id="WP_176968807.1">
    <property type="nucleotide sequence ID" value="NZ_FNON01000005.1"/>
</dbReference>
<dbReference type="PROSITE" id="PS50801">
    <property type="entry name" value="STAS"/>
    <property type="match status" value="1"/>
</dbReference>
<evidence type="ECO:0000259" key="3">
    <source>
        <dbReference type="PROSITE" id="PS50801"/>
    </source>
</evidence>
<sequence>MPTEPVPPLGDEVLIQVSRVNAVCVVAIFGEVDLVSAGTVRQALVGELEPAPDGLVADLSGVTFFGSSGLSALVEADERAKQLSVSFATVAARREVLVPLRVTGLDELLAVHPTVDEAVRAIATPD</sequence>
<reference evidence="4 5" key="1">
    <citation type="submission" date="2016-10" db="EMBL/GenBank/DDBJ databases">
        <authorList>
            <person name="de Groot N.N."/>
        </authorList>
    </citation>
    <scope>NUCLEOTIDE SEQUENCE [LARGE SCALE GENOMIC DNA]</scope>
    <source>
        <strain evidence="4 5">CPCC 202699</strain>
    </source>
</reference>
<dbReference type="Gene3D" id="3.30.750.24">
    <property type="entry name" value="STAS domain"/>
    <property type="match status" value="1"/>
</dbReference>
<dbReference type="CDD" id="cd07043">
    <property type="entry name" value="STAS_anti-anti-sigma_factors"/>
    <property type="match status" value="1"/>
</dbReference>
<dbReference type="AlphaFoldDB" id="A0A1H3JW22"/>
<dbReference type="STRING" id="589385.SAMN05421504_105563"/>
<dbReference type="Proteomes" id="UP000199515">
    <property type="component" value="Unassembled WGS sequence"/>
</dbReference>
<proteinExistence type="inferred from homology"/>
<dbReference type="InterPro" id="IPR036513">
    <property type="entry name" value="STAS_dom_sf"/>
</dbReference>
<comment type="similarity">
    <text evidence="1 2">Belongs to the anti-sigma-factor antagonist family.</text>
</comment>
<keyword evidence="5" id="KW-1185">Reference proteome</keyword>
<feature type="domain" description="STAS" evidence="3">
    <location>
        <begin position="13"/>
        <end position="122"/>
    </location>
</feature>
<evidence type="ECO:0000313" key="4">
    <source>
        <dbReference type="EMBL" id="SDY44142.1"/>
    </source>
</evidence>
<organism evidence="4 5">
    <name type="scientific">Amycolatopsis xylanica</name>
    <dbReference type="NCBI Taxonomy" id="589385"/>
    <lineage>
        <taxon>Bacteria</taxon>
        <taxon>Bacillati</taxon>
        <taxon>Actinomycetota</taxon>
        <taxon>Actinomycetes</taxon>
        <taxon>Pseudonocardiales</taxon>
        <taxon>Pseudonocardiaceae</taxon>
        <taxon>Amycolatopsis</taxon>
    </lineage>
</organism>